<comment type="caution">
    <text evidence="1">The sequence shown here is derived from an EMBL/GenBank/DDBJ whole genome shotgun (WGS) entry which is preliminary data.</text>
</comment>
<sequence length="318" mass="35522">MCEALLDVCGEACTEVADDLFTINFTVLAMPYDERIQFMAIANLDKLRYAEKCGSTLISLYDKHLGSAMGAQLHLIAPLLKECLATPKVDPEVKLKIFTTLSTVLLRRDTNFSRCDNDKLEAFLKIVIEEVIMPNLVWSAGRTAEAIRTAAVACLCSALQENPYNETPLTEEKGGDGDKDEKNCIICYSAGCKPISKQRVFGTFLGEDGASTVVLKRLDDSSDKVRSFAVQTVVTLFMNRPQPYDVTLYGAHIDALYSAMLIHLDDSDEDFRKQMLEALIKLSDIDPKTLMKKVKANIHLYRNKSAYEKLSSHIEKML</sequence>
<dbReference type="GO" id="GO:0005737">
    <property type="term" value="C:cytoplasm"/>
    <property type="evidence" value="ECO:0007669"/>
    <property type="project" value="TreeGrafter"/>
</dbReference>
<evidence type="ECO:0000313" key="2">
    <source>
        <dbReference type="Proteomes" id="UP000814243"/>
    </source>
</evidence>
<dbReference type="Gene3D" id="1.25.10.10">
    <property type="entry name" value="Leucine-rich Repeat Variant"/>
    <property type="match status" value="1"/>
</dbReference>
<accession>A0A922MNX5</accession>
<dbReference type="PANTHER" id="PTHR16216:SF2">
    <property type="entry name" value="DYNEIN AXONEMAL ASSEMBLY FACTOR 5"/>
    <property type="match status" value="1"/>
</dbReference>
<protein>
    <submittedName>
        <fullName evidence="1">Uncharacterized protein</fullName>
    </submittedName>
</protein>
<dbReference type="InterPro" id="IPR011989">
    <property type="entry name" value="ARM-like"/>
</dbReference>
<reference evidence="1" key="1">
    <citation type="journal article" date="2021" name="G3 (Bethesda)">
        <title>Genome and transcriptome analysis of the beet armyworm Spodoptera exigua reveals targets for pest control. .</title>
        <authorList>
            <person name="Simon S."/>
            <person name="Breeschoten T."/>
            <person name="Jansen H.J."/>
            <person name="Dirks R.P."/>
            <person name="Schranz M.E."/>
            <person name="Ros V.I.D."/>
        </authorList>
    </citation>
    <scope>NUCLEOTIDE SEQUENCE</scope>
    <source>
        <strain evidence="1">TB_SE_WUR_2020</strain>
    </source>
</reference>
<dbReference type="Proteomes" id="UP000814243">
    <property type="component" value="Unassembled WGS sequence"/>
</dbReference>
<gene>
    <name evidence="1" type="ORF">HF086_016004</name>
</gene>
<dbReference type="GO" id="GO:0036159">
    <property type="term" value="P:inner dynein arm assembly"/>
    <property type="evidence" value="ECO:0007669"/>
    <property type="project" value="TreeGrafter"/>
</dbReference>
<dbReference type="InterPro" id="IPR052623">
    <property type="entry name" value="DAAF5"/>
</dbReference>
<name>A0A922MNX5_SPOEX</name>
<dbReference type="InterPro" id="IPR016024">
    <property type="entry name" value="ARM-type_fold"/>
</dbReference>
<dbReference type="GO" id="GO:0003341">
    <property type="term" value="P:cilium movement"/>
    <property type="evidence" value="ECO:0007669"/>
    <property type="project" value="TreeGrafter"/>
</dbReference>
<dbReference type="EMBL" id="JACEFF010000295">
    <property type="protein sequence ID" value="KAH9640073.1"/>
    <property type="molecule type" value="Genomic_DNA"/>
</dbReference>
<evidence type="ECO:0000313" key="1">
    <source>
        <dbReference type="EMBL" id="KAH9640073.1"/>
    </source>
</evidence>
<proteinExistence type="predicted"/>
<dbReference type="SUPFAM" id="SSF48371">
    <property type="entry name" value="ARM repeat"/>
    <property type="match status" value="1"/>
</dbReference>
<dbReference type="PANTHER" id="PTHR16216">
    <property type="entry name" value="DYNEIN ASSEMBLY FACTOR 5, AXONEMAL"/>
    <property type="match status" value="1"/>
</dbReference>
<dbReference type="AlphaFoldDB" id="A0A922MNX5"/>
<dbReference type="GO" id="GO:0036158">
    <property type="term" value="P:outer dynein arm assembly"/>
    <property type="evidence" value="ECO:0007669"/>
    <property type="project" value="TreeGrafter"/>
</dbReference>
<dbReference type="GO" id="GO:0045505">
    <property type="term" value="F:dynein intermediate chain binding"/>
    <property type="evidence" value="ECO:0007669"/>
    <property type="project" value="TreeGrafter"/>
</dbReference>
<organism evidence="1 2">
    <name type="scientific">Spodoptera exigua</name>
    <name type="common">Beet armyworm</name>
    <name type="synonym">Noctua fulgens</name>
    <dbReference type="NCBI Taxonomy" id="7107"/>
    <lineage>
        <taxon>Eukaryota</taxon>
        <taxon>Metazoa</taxon>
        <taxon>Ecdysozoa</taxon>
        <taxon>Arthropoda</taxon>
        <taxon>Hexapoda</taxon>
        <taxon>Insecta</taxon>
        <taxon>Pterygota</taxon>
        <taxon>Neoptera</taxon>
        <taxon>Endopterygota</taxon>
        <taxon>Lepidoptera</taxon>
        <taxon>Glossata</taxon>
        <taxon>Ditrysia</taxon>
        <taxon>Noctuoidea</taxon>
        <taxon>Noctuidae</taxon>
        <taxon>Amphipyrinae</taxon>
        <taxon>Spodoptera</taxon>
    </lineage>
</organism>